<dbReference type="InterPro" id="IPR010894">
    <property type="entry name" value="SpoVAD"/>
</dbReference>
<dbReference type="NCBIfam" id="NF006160">
    <property type="entry name" value="PRK08304.1"/>
    <property type="match status" value="1"/>
</dbReference>
<keyword evidence="2" id="KW-1185">Reference proteome</keyword>
<reference evidence="1 2" key="1">
    <citation type="submission" date="2017-08" db="EMBL/GenBank/DDBJ databases">
        <authorList>
            <person name="de Groot N.N."/>
        </authorList>
    </citation>
    <scope>NUCLEOTIDE SEQUENCE [LARGE SCALE GENOMIC DNA]</scope>
    <source>
        <strain evidence="1 2">JC228</strain>
    </source>
</reference>
<dbReference type="Pfam" id="PF07451">
    <property type="entry name" value="SpoVAD"/>
    <property type="match status" value="1"/>
</dbReference>
<dbReference type="OrthoDB" id="9770068at2"/>
<dbReference type="AlphaFoldDB" id="A0A285D383"/>
<dbReference type="EMBL" id="OAOP01000008">
    <property type="protein sequence ID" value="SNX74145.1"/>
    <property type="molecule type" value="Genomic_DNA"/>
</dbReference>
<dbReference type="NCBIfam" id="NF009069">
    <property type="entry name" value="PRK12404.1"/>
    <property type="match status" value="1"/>
</dbReference>
<proteinExistence type="predicted"/>
<dbReference type="Gene3D" id="3.40.47.40">
    <property type="entry name" value="Stage V sporulation protein AD"/>
    <property type="match status" value="1"/>
</dbReference>
<accession>A0A285D383</accession>
<gene>
    <name evidence="1" type="ORF">SAMN05877753_108177</name>
</gene>
<organism evidence="1 2">
    <name type="scientific">Bacillus oleivorans</name>
    <dbReference type="NCBI Taxonomy" id="1448271"/>
    <lineage>
        <taxon>Bacteria</taxon>
        <taxon>Bacillati</taxon>
        <taxon>Bacillota</taxon>
        <taxon>Bacilli</taxon>
        <taxon>Bacillales</taxon>
        <taxon>Bacillaceae</taxon>
        <taxon>Bacillus</taxon>
    </lineage>
</organism>
<evidence type="ECO:0000313" key="1">
    <source>
        <dbReference type="EMBL" id="SNX74145.1"/>
    </source>
</evidence>
<protein>
    <submittedName>
        <fullName evidence="1">Stage V sporulation protein AD</fullName>
    </submittedName>
</protein>
<dbReference type="Proteomes" id="UP000219546">
    <property type="component" value="Unassembled WGS sequence"/>
</dbReference>
<dbReference type="SUPFAM" id="SSF53901">
    <property type="entry name" value="Thiolase-like"/>
    <property type="match status" value="1"/>
</dbReference>
<dbReference type="GO" id="GO:0016746">
    <property type="term" value="F:acyltransferase activity"/>
    <property type="evidence" value="ECO:0007669"/>
    <property type="project" value="InterPro"/>
</dbReference>
<dbReference type="RefSeq" id="WP_097159808.1">
    <property type="nucleotide sequence ID" value="NZ_JBEPMQ010000008.1"/>
</dbReference>
<name>A0A285D383_9BACI</name>
<dbReference type="InterPro" id="IPR016039">
    <property type="entry name" value="Thiolase-like"/>
</dbReference>
<sequence>MLKGKNSWIFQNRPAIAATGVIGGPFEANGPLRDEFDVLHTDLWMEQDSYEKAHRVLLEEAVDSALGKLSLTPDQIQFMIAGDLINQMTPTTFAARTEQIPYFGIFGACSTSMEGLALAGFIINNEGAQYVLTGASSHNAAVEKQFRYPTEYGGQKPPTAQWTVTGAGVAVVTHRQNVQGPAPVLTSATIGKVIDMGLTDPFNMGGAMAPAAADTIITHLNDMQVDPSYYDVIVTGDLGRIGNNTLKDLLINQHGLKMQEDRIQDCGLKIYGPEQPVQAGASGAACSAAVMYGHLLNEMKKGTFKRILWVATGALLSPLSYQQKETIPCIAHAVAVEYDDQTM</sequence>
<dbReference type="InterPro" id="IPR038369">
    <property type="entry name" value="SpoVAD_sf"/>
</dbReference>
<dbReference type="NCBIfam" id="TIGR02845">
    <property type="entry name" value="spore_V_AD"/>
    <property type="match status" value="1"/>
</dbReference>
<dbReference type="PIRSF" id="PIRSF011570">
    <property type="entry name" value="SpoVAD"/>
    <property type="match status" value="1"/>
</dbReference>
<evidence type="ECO:0000313" key="2">
    <source>
        <dbReference type="Proteomes" id="UP000219546"/>
    </source>
</evidence>